<accession>A0A6J4IT28</accession>
<name>A0A6J4IT28_9CHLR</name>
<feature type="non-terminal residue" evidence="1">
    <location>
        <position position="1"/>
    </location>
</feature>
<reference evidence="1" key="1">
    <citation type="submission" date="2020-02" db="EMBL/GenBank/DDBJ databases">
        <authorList>
            <person name="Meier V. D."/>
        </authorList>
    </citation>
    <scope>NUCLEOTIDE SEQUENCE</scope>
    <source>
        <strain evidence="1">AVDCRST_MAG26</strain>
    </source>
</reference>
<dbReference type="AlphaFoldDB" id="A0A6J4IT28"/>
<protein>
    <submittedName>
        <fullName evidence="1">Uncharacterized protein</fullName>
    </submittedName>
</protein>
<feature type="non-terminal residue" evidence="1">
    <location>
        <position position="32"/>
    </location>
</feature>
<gene>
    <name evidence="1" type="ORF">AVDCRST_MAG26-2223</name>
</gene>
<evidence type="ECO:0000313" key="1">
    <source>
        <dbReference type="EMBL" id="CAA9258474.1"/>
    </source>
</evidence>
<proteinExistence type="predicted"/>
<sequence>CERRSTSLRATPTRSASPRRCCLHLAARCAAS</sequence>
<dbReference type="EMBL" id="CADCTK010000508">
    <property type="protein sequence ID" value="CAA9258474.1"/>
    <property type="molecule type" value="Genomic_DNA"/>
</dbReference>
<organism evidence="1">
    <name type="scientific">uncultured Chloroflexia bacterium</name>
    <dbReference type="NCBI Taxonomy" id="1672391"/>
    <lineage>
        <taxon>Bacteria</taxon>
        <taxon>Bacillati</taxon>
        <taxon>Chloroflexota</taxon>
        <taxon>Chloroflexia</taxon>
        <taxon>environmental samples</taxon>
    </lineage>
</organism>